<keyword evidence="2" id="KW-0812">Transmembrane</keyword>
<proteinExistence type="predicted"/>
<evidence type="ECO:0008006" key="4">
    <source>
        <dbReference type="Google" id="ProtNLM"/>
    </source>
</evidence>
<feature type="transmembrane region" description="Helical" evidence="2">
    <location>
        <begin position="165"/>
        <end position="187"/>
    </location>
</feature>
<sequence length="247" mass="26305">VAILWGSTIGGDSAVKPVRVATGNGTPPDSGMDFWRARVLAWPSSRCGAFLMGQNKKERVQGQRRPKPVATGPVSSDPMPGWLKTDRALAAGESFFRPVDWLAFGITTLVTLLGYCLTISPDLTLEDCGELAVGSMYAGVPHPPGYPVWTLYTWLFTKLVPISNIAFRVALSSAVAAALSSGLLALLTCRASARIIDGIEWLGGVDERLAKRITLVGGCVAGLMLGFSGFMWSQAVIVEVYTLSVLS</sequence>
<feature type="non-terminal residue" evidence="3">
    <location>
        <position position="247"/>
    </location>
</feature>
<keyword evidence="2" id="KW-0472">Membrane</keyword>
<name>A0A382Z2Z3_9ZZZZ</name>
<feature type="transmembrane region" description="Helical" evidence="2">
    <location>
        <begin position="215"/>
        <end position="237"/>
    </location>
</feature>
<dbReference type="EMBL" id="UINC01180608">
    <property type="protein sequence ID" value="SVD89897.1"/>
    <property type="molecule type" value="Genomic_DNA"/>
</dbReference>
<keyword evidence="2" id="KW-1133">Transmembrane helix</keyword>
<dbReference type="Pfam" id="PF11028">
    <property type="entry name" value="TMEM260-like"/>
    <property type="match status" value="1"/>
</dbReference>
<protein>
    <recommendedName>
        <fullName evidence="4">DUF2723 domain-containing protein</fullName>
    </recommendedName>
</protein>
<feature type="region of interest" description="Disordered" evidence="1">
    <location>
        <begin position="57"/>
        <end position="77"/>
    </location>
</feature>
<accession>A0A382Z2Z3</accession>
<evidence type="ECO:0000313" key="3">
    <source>
        <dbReference type="EMBL" id="SVD89897.1"/>
    </source>
</evidence>
<reference evidence="3" key="1">
    <citation type="submission" date="2018-05" db="EMBL/GenBank/DDBJ databases">
        <authorList>
            <person name="Lanie J.A."/>
            <person name="Ng W.-L."/>
            <person name="Kazmierczak K.M."/>
            <person name="Andrzejewski T.M."/>
            <person name="Davidsen T.M."/>
            <person name="Wayne K.J."/>
            <person name="Tettelin H."/>
            <person name="Glass J.I."/>
            <person name="Rusch D."/>
            <person name="Podicherti R."/>
            <person name="Tsui H.-C.T."/>
            <person name="Winkler M.E."/>
        </authorList>
    </citation>
    <scope>NUCLEOTIDE SEQUENCE</scope>
</reference>
<gene>
    <name evidence="3" type="ORF">METZ01_LOCUS442751</name>
</gene>
<dbReference type="InterPro" id="IPR052724">
    <property type="entry name" value="GT117_domain-containing"/>
</dbReference>
<evidence type="ECO:0000256" key="2">
    <source>
        <dbReference type="SAM" id="Phobius"/>
    </source>
</evidence>
<dbReference type="PANTHER" id="PTHR16214:SF3">
    <property type="entry name" value="TRANSMEMBRANE PROTEIN 260"/>
    <property type="match status" value="1"/>
</dbReference>
<dbReference type="InterPro" id="IPR021280">
    <property type="entry name" value="TMEM260-like"/>
</dbReference>
<dbReference type="PANTHER" id="PTHR16214">
    <property type="entry name" value="TRANSMEMBRANE PROTEIN 260"/>
    <property type="match status" value="1"/>
</dbReference>
<feature type="non-terminal residue" evidence="3">
    <location>
        <position position="1"/>
    </location>
</feature>
<evidence type="ECO:0000256" key="1">
    <source>
        <dbReference type="SAM" id="MobiDB-lite"/>
    </source>
</evidence>
<organism evidence="3">
    <name type="scientific">marine metagenome</name>
    <dbReference type="NCBI Taxonomy" id="408172"/>
    <lineage>
        <taxon>unclassified sequences</taxon>
        <taxon>metagenomes</taxon>
        <taxon>ecological metagenomes</taxon>
    </lineage>
</organism>
<dbReference type="AlphaFoldDB" id="A0A382Z2Z3"/>